<name>A0ABW2SM97_9ACTO</name>
<evidence type="ECO:0000259" key="6">
    <source>
        <dbReference type="Pfam" id="PF03372"/>
    </source>
</evidence>
<dbReference type="GO" id="GO:0008311">
    <property type="term" value="F:double-stranded DNA 3'-5' DNA exonuclease activity"/>
    <property type="evidence" value="ECO:0007669"/>
    <property type="project" value="UniProtKB-EC"/>
</dbReference>
<gene>
    <name evidence="7" type="ORF">ACFQWG_07450</name>
</gene>
<reference evidence="8" key="1">
    <citation type="journal article" date="2019" name="Int. J. Syst. Evol. Microbiol.">
        <title>The Global Catalogue of Microorganisms (GCM) 10K type strain sequencing project: providing services to taxonomists for standard genome sequencing and annotation.</title>
        <authorList>
            <consortium name="The Broad Institute Genomics Platform"/>
            <consortium name="The Broad Institute Genome Sequencing Center for Infectious Disease"/>
            <person name="Wu L."/>
            <person name="Ma J."/>
        </authorList>
    </citation>
    <scope>NUCLEOTIDE SEQUENCE [LARGE SCALE GENOMIC DNA]</scope>
    <source>
        <strain evidence="8">CCUG 56698</strain>
    </source>
</reference>
<proteinExistence type="inferred from homology"/>
<dbReference type="InterPro" id="IPR037493">
    <property type="entry name" value="ExoIII-like"/>
</dbReference>
<keyword evidence="4 7" id="KW-0378">Hydrolase</keyword>
<evidence type="ECO:0000313" key="8">
    <source>
        <dbReference type="Proteomes" id="UP001596527"/>
    </source>
</evidence>
<dbReference type="RefSeq" id="WP_380973831.1">
    <property type="nucleotide sequence ID" value="NZ_JBHTEF010000001.1"/>
</dbReference>
<keyword evidence="8" id="KW-1185">Reference proteome</keyword>
<dbReference type="Proteomes" id="UP001596527">
    <property type="component" value="Unassembled WGS sequence"/>
</dbReference>
<evidence type="ECO:0000313" key="7">
    <source>
        <dbReference type="EMBL" id="MFC7581030.1"/>
    </source>
</evidence>
<dbReference type="SUPFAM" id="SSF56219">
    <property type="entry name" value="DNase I-like"/>
    <property type="match status" value="1"/>
</dbReference>
<evidence type="ECO:0000256" key="2">
    <source>
        <dbReference type="ARBA" id="ARBA00007092"/>
    </source>
</evidence>
<evidence type="ECO:0000256" key="5">
    <source>
        <dbReference type="ARBA" id="ARBA00022842"/>
    </source>
</evidence>
<protein>
    <submittedName>
        <fullName evidence="7">Exodeoxyribonuclease III</fullName>
        <ecNumber evidence="7">3.1.11.2</ecNumber>
    </submittedName>
</protein>
<organism evidence="7 8">
    <name type="scientific">Schaalia naturae</name>
    <dbReference type="NCBI Taxonomy" id="635203"/>
    <lineage>
        <taxon>Bacteria</taxon>
        <taxon>Bacillati</taxon>
        <taxon>Actinomycetota</taxon>
        <taxon>Actinomycetes</taxon>
        <taxon>Actinomycetales</taxon>
        <taxon>Actinomycetaceae</taxon>
        <taxon>Schaalia</taxon>
    </lineage>
</organism>
<dbReference type="InterPro" id="IPR036691">
    <property type="entry name" value="Endo/exonu/phosph_ase_sf"/>
</dbReference>
<dbReference type="EMBL" id="JBHTEF010000001">
    <property type="protein sequence ID" value="MFC7581030.1"/>
    <property type="molecule type" value="Genomic_DNA"/>
</dbReference>
<dbReference type="PROSITE" id="PS51435">
    <property type="entry name" value="AP_NUCLEASE_F1_4"/>
    <property type="match status" value="1"/>
</dbReference>
<comment type="cofactor">
    <cofactor evidence="1">
        <name>Mg(2+)</name>
        <dbReference type="ChEBI" id="CHEBI:18420"/>
    </cofactor>
</comment>
<dbReference type="PANTHER" id="PTHR43250:SF2">
    <property type="entry name" value="EXODEOXYRIBONUCLEASE III"/>
    <property type="match status" value="1"/>
</dbReference>
<dbReference type="InterPro" id="IPR005135">
    <property type="entry name" value="Endo/exonuclease/phosphatase"/>
</dbReference>
<sequence length="276" mass="30306">MTRISTVNLNGIRAASRRGLGQWLERESPDVLLMQEVRADAPTARELLGGSWRLSVVPSRIKGRAGVAVAVRAGAGEAIEVSATREILDEEETDADSGRWLEVDLDLASGTRLTVVSAYFHSGEVGSPKEEAKMAHLPRVGARMAGLLAEARRPDGRQALVAGDFNIVRSRADIKNWTSNHNKHAGVLDEEIAFLTGWVGAGWRDVTRDLAGDVQGPYTWWSWRGKAFDNDTGWRIDYQFATPLLAEHATGLRIGRADSYDARFSDHAPLSIDYDL</sequence>
<comment type="caution">
    <text evidence="7">The sequence shown here is derived from an EMBL/GenBank/DDBJ whole genome shotgun (WGS) entry which is preliminary data.</text>
</comment>
<dbReference type="Pfam" id="PF03372">
    <property type="entry name" value="Exo_endo_phos"/>
    <property type="match status" value="1"/>
</dbReference>
<evidence type="ECO:0000256" key="3">
    <source>
        <dbReference type="ARBA" id="ARBA00022723"/>
    </source>
</evidence>
<keyword evidence="3" id="KW-0479">Metal-binding</keyword>
<dbReference type="NCBIfam" id="TIGR00633">
    <property type="entry name" value="xth"/>
    <property type="match status" value="1"/>
</dbReference>
<comment type="similarity">
    <text evidence="2">Belongs to the DNA repair enzymes AP/ExoA family.</text>
</comment>
<evidence type="ECO:0000256" key="4">
    <source>
        <dbReference type="ARBA" id="ARBA00022801"/>
    </source>
</evidence>
<accession>A0ABW2SM97</accession>
<dbReference type="EC" id="3.1.11.2" evidence="7"/>
<dbReference type="Gene3D" id="3.60.10.10">
    <property type="entry name" value="Endonuclease/exonuclease/phosphatase"/>
    <property type="match status" value="1"/>
</dbReference>
<dbReference type="InterPro" id="IPR004808">
    <property type="entry name" value="AP_endonuc_1"/>
</dbReference>
<evidence type="ECO:0000256" key="1">
    <source>
        <dbReference type="ARBA" id="ARBA00001946"/>
    </source>
</evidence>
<feature type="domain" description="Endonuclease/exonuclease/phosphatase" evidence="6">
    <location>
        <begin position="6"/>
        <end position="267"/>
    </location>
</feature>
<dbReference type="PANTHER" id="PTHR43250">
    <property type="entry name" value="EXODEOXYRIBONUCLEASE III"/>
    <property type="match status" value="1"/>
</dbReference>
<keyword evidence="5" id="KW-0460">Magnesium</keyword>